<dbReference type="Gene3D" id="3.30.40.10">
    <property type="entry name" value="Zinc/RING finger domain, C3HC4 (zinc finger)"/>
    <property type="match status" value="1"/>
</dbReference>
<accession>A0A9W8XH77</accession>
<sequence length="620" mass="71454">MGSMYSHRPDQIPPETIDSTPRNHEPLLTGTSSGLSTRRRGFLVDLLRPHVRDYASMNLVLDHLGTFCDNALLEVRFNRDHNIGFSADQMFQLTYDRTTNLWPLDERVNPDFREAVRKFDWRAMWNATMEERIRIRHYQTDRDIYGRNRRSGSQRWIINSAAYTDCNDYAFGLDVLQYLEPIATMQAFHSDFSFTLMARDISGEDMHWFSRSFFCHWDQAFQLLKARYPNRYRADARYILNAYVRQGVNVVDVFLKYWYQGSDDRSGDDFGCACERAGRSAILRQWQVEVDNPFSFSGAAPIPLNIRTILARAQNFRSQDTLFNTVAYLAETVERDNMHRELFKMILASVKDWATVTDNEDMVDCMLEAISDNEEILDHTTEHNDSGEGPWTFEHVPRSPLSDRPLHMPPTILPYDLPEELPDVPEDEGVGIQAFEDDELDWEELTVNSTRPSWIHRLVHHLNPFSTPHVSTWELVDVELEACGPPIIPHTVSHTCEAPKDDICVICLGDYIPHVAVQKDSSSIKQGGKADLVQWRRRVAGVRWRPKAEKDHENMRPMQLDSCSHIFHLACLNELLDHAYPKTGVVQCPCCRATICSARPTRVARGRLGRIPLLGRLVLS</sequence>
<evidence type="ECO:0000259" key="3">
    <source>
        <dbReference type="PROSITE" id="PS50089"/>
    </source>
</evidence>
<dbReference type="Proteomes" id="UP001140513">
    <property type="component" value="Unassembled WGS sequence"/>
</dbReference>
<dbReference type="EMBL" id="JAPEUX010000006">
    <property type="protein sequence ID" value="KAJ4349336.1"/>
    <property type="molecule type" value="Genomic_DNA"/>
</dbReference>
<dbReference type="RefSeq" id="XP_056068266.1">
    <property type="nucleotide sequence ID" value="XM_056216710.1"/>
</dbReference>
<dbReference type="InterPro" id="IPR001841">
    <property type="entry name" value="Znf_RING"/>
</dbReference>
<keyword evidence="1" id="KW-0863">Zinc-finger</keyword>
<name>A0A9W8XH77_9PLEO</name>
<keyword evidence="1" id="KW-0479">Metal-binding</keyword>
<feature type="region of interest" description="Disordered" evidence="2">
    <location>
        <begin position="1"/>
        <end position="33"/>
    </location>
</feature>
<evidence type="ECO:0000256" key="1">
    <source>
        <dbReference type="PROSITE-ProRule" id="PRU00175"/>
    </source>
</evidence>
<evidence type="ECO:0000313" key="5">
    <source>
        <dbReference type="Proteomes" id="UP001140513"/>
    </source>
</evidence>
<organism evidence="4 5">
    <name type="scientific">Didymosphaeria variabile</name>
    <dbReference type="NCBI Taxonomy" id="1932322"/>
    <lineage>
        <taxon>Eukaryota</taxon>
        <taxon>Fungi</taxon>
        <taxon>Dikarya</taxon>
        <taxon>Ascomycota</taxon>
        <taxon>Pezizomycotina</taxon>
        <taxon>Dothideomycetes</taxon>
        <taxon>Pleosporomycetidae</taxon>
        <taxon>Pleosporales</taxon>
        <taxon>Massarineae</taxon>
        <taxon>Didymosphaeriaceae</taxon>
        <taxon>Didymosphaeria</taxon>
    </lineage>
</organism>
<dbReference type="GO" id="GO:0008270">
    <property type="term" value="F:zinc ion binding"/>
    <property type="evidence" value="ECO:0007669"/>
    <property type="project" value="UniProtKB-KW"/>
</dbReference>
<dbReference type="AlphaFoldDB" id="A0A9W8XH77"/>
<proteinExistence type="predicted"/>
<gene>
    <name evidence="4" type="ORF">N0V89_007950</name>
</gene>
<dbReference type="OrthoDB" id="3765959at2759"/>
<feature type="domain" description="RING-type" evidence="3">
    <location>
        <begin position="504"/>
        <end position="592"/>
    </location>
</feature>
<keyword evidence="5" id="KW-1185">Reference proteome</keyword>
<dbReference type="GeneID" id="80911480"/>
<evidence type="ECO:0000313" key="4">
    <source>
        <dbReference type="EMBL" id="KAJ4349336.1"/>
    </source>
</evidence>
<dbReference type="SMART" id="SM00184">
    <property type="entry name" value="RING"/>
    <property type="match status" value="1"/>
</dbReference>
<protein>
    <recommendedName>
        <fullName evidence="3">RING-type domain-containing protein</fullName>
    </recommendedName>
</protein>
<dbReference type="InterPro" id="IPR013083">
    <property type="entry name" value="Znf_RING/FYVE/PHD"/>
</dbReference>
<keyword evidence="1" id="KW-0862">Zinc</keyword>
<dbReference type="PROSITE" id="PS50089">
    <property type="entry name" value="ZF_RING_2"/>
    <property type="match status" value="1"/>
</dbReference>
<comment type="caution">
    <text evidence="4">The sequence shown here is derived from an EMBL/GenBank/DDBJ whole genome shotgun (WGS) entry which is preliminary data.</text>
</comment>
<evidence type="ECO:0000256" key="2">
    <source>
        <dbReference type="SAM" id="MobiDB-lite"/>
    </source>
</evidence>
<reference evidence="4" key="1">
    <citation type="submission" date="2022-10" db="EMBL/GenBank/DDBJ databases">
        <title>Tapping the CABI collections for fungal endophytes: first genome assemblies for Collariella, Neodidymelliopsis, Ascochyta clinopodiicola, Didymella pomorum, Didymosphaeria variabile, Neocosmospora piperis and Neocucurbitaria cava.</title>
        <authorList>
            <person name="Hill R."/>
        </authorList>
    </citation>
    <scope>NUCLEOTIDE SEQUENCE</scope>
    <source>
        <strain evidence="4">IMI 356815</strain>
    </source>
</reference>
<dbReference type="SUPFAM" id="SSF57850">
    <property type="entry name" value="RING/U-box"/>
    <property type="match status" value="1"/>
</dbReference>